<dbReference type="GO" id="GO:0016020">
    <property type="term" value="C:membrane"/>
    <property type="evidence" value="ECO:0007669"/>
    <property type="project" value="UniProtKB-SubCell"/>
</dbReference>
<dbReference type="WBParaSite" id="PSAMB.scaffold11280size3466.g34012.t1">
    <property type="protein sequence ID" value="PSAMB.scaffold11280size3466.g34012.t1"/>
    <property type="gene ID" value="PSAMB.scaffold11280size3466.g34012"/>
</dbReference>
<evidence type="ECO:0000256" key="4">
    <source>
        <dbReference type="ARBA" id="ARBA00023136"/>
    </source>
</evidence>
<sequence>MSPLMLKIILMLVMVAITLIAGLVPVRVLKLLRKNAALASTDSQHRSASLALCLLTCFSGGVFLATCFLDLLPDVK</sequence>
<dbReference type="Proteomes" id="UP000887566">
    <property type="component" value="Unplaced"/>
</dbReference>
<dbReference type="Pfam" id="PF02535">
    <property type="entry name" value="Zip"/>
    <property type="match status" value="1"/>
</dbReference>
<keyword evidence="3 5" id="KW-1133">Transmembrane helix</keyword>
<keyword evidence="4 5" id="KW-0472">Membrane</keyword>
<evidence type="ECO:0000313" key="6">
    <source>
        <dbReference type="Proteomes" id="UP000887566"/>
    </source>
</evidence>
<evidence type="ECO:0000256" key="3">
    <source>
        <dbReference type="ARBA" id="ARBA00022989"/>
    </source>
</evidence>
<name>A0A914UNI6_9BILA</name>
<dbReference type="InterPro" id="IPR003689">
    <property type="entry name" value="ZIP"/>
</dbReference>
<dbReference type="GO" id="GO:0046873">
    <property type="term" value="F:metal ion transmembrane transporter activity"/>
    <property type="evidence" value="ECO:0007669"/>
    <property type="project" value="InterPro"/>
</dbReference>
<keyword evidence="6" id="KW-1185">Reference proteome</keyword>
<accession>A0A914UNI6</accession>
<reference evidence="7" key="1">
    <citation type="submission" date="2022-11" db="UniProtKB">
        <authorList>
            <consortium name="WormBaseParasite"/>
        </authorList>
    </citation>
    <scope>IDENTIFICATION</scope>
</reference>
<evidence type="ECO:0000256" key="2">
    <source>
        <dbReference type="ARBA" id="ARBA00022692"/>
    </source>
</evidence>
<protein>
    <submittedName>
        <fullName evidence="7">Uncharacterized protein</fullName>
    </submittedName>
</protein>
<evidence type="ECO:0000256" key="5">
    <source>
        <dbReference type="SAM" id="Phobius"/>
    </source>
</evidence>
<proteinExistence type="predicted"/>
<dbReference type="AlphaFoldDB" id="A0A914UNI6"/>
<feature type="transmembrane region" description="Helical" evidence="5">
    <location>
        <begin position="6"/>
        <end position="29"/>
    </location>
</feature>
<organism evidence="6 7">
    <name type="scientific">Plectus sambesii</name>
    <dbReference type="NCBI Taxonomy" id="2011161"/>
    <lineage>
        <taxon>Eukaryota</taxon>
        <taxon>Metazoa</taxon>
        <taxon>Ecdysozoa</taxon>
        <taxon>Nematoda</taxon>
        <taxon>Chromadorea</taxon>
        <taxon>Plectida</taxon>
        <taxon>Plectina</taxon>
        <taxon>Plectoidea</taxon>
        <taxon>Plectidae</taxon>
        <taxon>Plectus</taxon>
    </lineage>
</organism>
<evidence type="ECO:0000313" key="7">
    <source>
        <dbReference type="WBParaSite" id="PSAMB.scaffold11280size3466.g34012.t1"/>
    </source>
</evidence>
<evidence type="ECO:0000256" key="1">
    <source>
        <dbReference type="ARBA" id="ARBA00004141"/>
    </source>
</evidence>
<feature type="transmembrane region" description="Helical" evidence="5">
    <location>
        <begin position="50"/>
        <end position="72"/>
    </location>
</feature>
<keyword evidence="2 5" id="KW-0812">Transmembrane</keyword>
<comment type="subcellular location">
    <subcellularLocation>
        <location evidence="1">Membrane</location>
        <topology evidence="1">Multi-pass membrane protein</topology>
    </subcellularLocation>
</comment>